<comment type="cofactor">
    <cofactor evidence="2 9">
        <name>FAD</name>
        <dbReference type="ChEBI" id="CHEBI:57692"/>
    </cofactor>
</comment>
<dbReference type="Proteomes" id="UP000253065">
    <property type="component" value="Unassembled WGS sequence"/>
</dbReference>
<keyword evidence="8 9" id="KW-0560">Oxidoreductase</keyword>
<organism evidence="11 12">
    <name type="scientific">Marinobacter nauticus</name>
    <name type="common">Marinobacter hydrocarbonoclasticus</name>
    <name type="synonym">Marinobacter aquaeolei</name>
    <dbReference type="NCBI Taxonomy" id="2743"/>
    <lineage>
        <taxon>Bacteria</taxon>
        <taxon>Pseudomonadati</taxon>
        <taxon>Pseudomonadota</taxon>
        <taxon>Gammaproteobacteria</taxon>
        <taxon>Pseudomonadales</taxon>
        <taxon>Marinobacteraceae</taxon>
        <taxon>Marinobacter</taxon>
    </lineage>
</organism>
<dbReference type="GO" id="GO:0008924">
    <property type="term" value="F:L-malate dehydrogenase (quinone) activity"/>
    <property type="evidence" value="ECO:0007669"/>
    <property type="project" value="UniProtKB-UniRule"/>
</dbReference>
<comment type="pathway">
    <text evidence="3 9">Carbohydrate metabolism; tricarboxylic acid cycle; oxaloacetate from (S)-malate (quinone route): step 1/1.</text>
</comment>
<dbReference type="NCBIfam" id="NF003611">
    <property type="entry name" value="PRK05257.3-2"/>
    <property type="match status" value="1"/>
</dbReference>
<dbReference type="HAMAP" id="MF_00212">
    <property type="entry name" value="MQO"/>
    <property type="match status" value="1"/>
</dbReference>
<dbReference type="GO" id="GO:0047545">
    <property type="term" value="F:(S)-2-hydroxyglutarate dehydrogenase activity"/>
    <property type="evidence" value="ECO:0007669"/>
    <property type="project" value="TreeGrafter"/>
</dbReference>
<comment type="caution">
    <text evidence="11">The sequence shown here is derived from an EMBL/GenBank/DDBJ whole genome shotgun (WGS) entry which is preliminary data.</text>
</comment>
<dbReference type="PANTHER" id="PTHR43104">
    <property type="entry name" value="L-2-HYDROXYGLUTARATE DEHYDROGENASE, MITOCHONDRIAL"/>
    <property type="match status" value="1"/>
</dbReference>
<evidence type="ECO:0000256" key="8">
    <source>
        <dbReference type="ARBA" id="ARBA00023002"/>
    </source>
</evidence>
<evidence type="ECO:0000256" key="7">
    <source>
        <dbReference type="ARBA" id="ARBA00022827"/>
    </source>
</evidence>
<dbReference type="InterPro" id="IPR036188">
    <property type="entry name" value="FAD/NAD-bd_sf"/>
</dbReference>
<evidence type="ECO:0000256" key="1">
    <source>
        <dbReference type="ARBA" id="ARBA00001139"/>
    </source>
</evidence>
<protein>
    <recommendedName>
        <fullName evidence="9">Probable malate:quinone oxidoreductase</fullName>
        <ecNumber evidence="9">1.1.5.4</ecNumber>
    </recommendedName>
    <alternativeName>
        <fullName evidence="9">MQO</fullName>
    </alternativeName>
    <alternativeName>
        <fullName evidence="9">Malate dehydrogenase [quinone]</fullName>
    </alternativeName>
</protein>
<sequence>MNGFIKRTLVGRHMNVIVIGAGIMGTTFATLAKELAPELDITILERLDSPGAGNSWSFNNAGTGHEANCELNYTPVDGEVISVEKALKIHAQFNVAKQFWAYLVRKGAIKEPTSFINQTRHCTLVSEPSIEELKLRFKEMSAHHFFERMRFSEEFDEIKSWIPYTMDGRPRDEKMAATVVETGTDVNFGALTEQMAEYATKQLGVKVEYGVHVKRVHRNPAGSWLVETQTRGVAVQHRADILFVGAGGGAFPILKKSHLPFARRFTGFPVGGRFLQAEITEEQARQYRAKTYGKAEVGAPPMSVPHLDLRVADGRHYLLFGPFASFKPVLEKGRGFIDYLKAMRLHDIPGLLSVAIEHFPLVKYLVSETFKGEKSMLESLDKFAPGLSSRFDWKPVEAGQRVQIIKDGDLQMGTEIIVSKDKTYGTILGASPGASVSPEVMLRALEQLFPAVFAGESARSKLKEMFPEDNLDTLISNPERYREIRDAVNSALGIQSEIPA</sequence>
<reference evidence="11 12" key="1">
    <citation type="submission" date="2018-07" db="EMBL/GenBank/DDBJ databases">
        <title>Freshwater and sediment microbial communities from various areas in North America, analyzing microbe dynamics in response to fracking.</title>
        <authorList>
            <person name="Lamendella R."/>
        </authorList>
    </citation>
    <scope>NUCLEOTIDE SEQUENCE [LARGE SCALE GENOMIC DNA]</scope>
    <source>
        <strain evidence="11 12">114E</strain>
        <strain evidence="10 13">114E_o</strain>
    </source>
</reference>
<evidence type="ECO:0000256" key="9">
    <source>
        <dbReference type="HAMAP-Rule" id="MF_00212"/>
    </source>
</evidence>
<dbReference type="EMBL" id="QNSA01000005">
    <property type="protein sequence ID" value="RBP74202.1"/>
    <property type="molecule type" value="Genomic_DNA"/>
</dbReference>
<accession>A0A368V7F6</accession>
<evidence type="ECO:0000313" key="11">
    <source>
        <dbReference type="EMBL" id="RCW34951.1"/>
    </source>
</evidence>
<evidence type="ECO:0000256" key="4">
    <source>
        <dbReference type="ARBA" id="ARBA00006389"/>
    </source>
</evidence>
<dbReference type="Gene3D" id="3.50.50.60">
    <property type="entry name" value="FAD/NAD(P)-binding domain"/>
    <property type="match status" value="1"/>
</dbReference>
<dbReference type="NCBIfam" id="NF003606">
    <property type="entry name" value="PRK05257.2-1"/>
    <property type="match status" value="1"/>
</dbReference>
<proteinExistence type="inferred from homology"/>
<keyword evidence="7 9" id="KW-0274">FAD</keyword>
<evidence type="ECO:0000256" key="3">
    <source>
        <dbReference type="ARBA" id="ARBA00005012"/>
    </source>
</evidence>
<evidence type="ECO:0000313" key="10">
    <source>
        <dbReference type="EMBL" id="RBP74202.1"/>
    </source>
</evidence>
<keyword evidence="6 9" id="KW-0285">Flavoprotein</keyword>
<dbReference type="InterPro" id="IPR006231">
    <property type="entry name" value="MQO"/>
</dbReference>
<dbReference type="AlphaFoldDB" id="A0A368V7F6"/>
<evidence type="ECO:0000256" key="6">
    <source>
        <dbReference type="ARBA" id="ARBA00022630"/>
    </source>
</evidence>
<dbReference type="SUPFAM" id="SSF51905">
    <property type="entry name" value="FAD/NAD(P)-binding domain"/>
    <property type="match status" value="1"/>
</dbReference>
<dbReference type="Proteomes" id="UP000252795">
    <property type="component" value="Unassembled WGS sequence"/>
</dbReference>
<dbReference type="EMBL" id="QPJB01000005">
    <property type="protein sequence ID" value="RCW34951.1"/>
    <property type="molecule type" value="Genomic_DNA"/>
</dbReference>
<evidence type="ECO:0000256" key="5">
    <source>
        <dbReference type="ARBA" id="ARBA00022532"/>
    </source>
</evidence>
<evidence type="ECO:0000313" key="13">
    <source>
        <dbReference type="Proteomes" id="UP000253065"/>
    </source>
</evidence>
<dbReference type="PANTHER" id="PTHR43104:SF2">
    <property type="entry name" value="L-2-HYDROXYGLUTARATE DEHYDROGENASE, MITOCHONDRIAL"/>
    <property type="match status" value="1"/>
</dbReference>
<gene>
    <name evidence="9" type="primary">mqo</name>
    <name evidence="11" type="ORF">DET51_105331</name>
    <name evidence="10" type="ORF">DET64_105332</name>
</gene>
<dbReference type="Gene3D" id="3.30.9.10">
    <property type="entry name" value="D-Amino Acid Oxidase, subunit A, domain 2"/>
    <property type="match status" value="1"/>
</dbReference>
<dbReference type="EC" id="1.1.5.4" evidence="9"/>
<comment type="similarity">
    <text evidence="4 9">Belongs to the MQO family.</text>
</comment>
<name>A0A368V7F6_MARNT</name>
<keyword evidence="5 9" id="KW-0816">Tricarboxylic acid cycle</keyword>
<dbReference type="GO" id="GO:0006099">
    <property type="term" value="P:tricarboxylic acid cycle"/>
    <property type="evidence" value="ECO:0007669"/>
    <property type="project" value="UniProtKB-UniRule"/>
</dbReference>
<evidence type="ECO:0000313" key="12">
    <source>
        <dbReference type="Proteomes" id="UP000252795"/>
    </source>
</evidence>
<keyword evidence="13" id="KW-1185">Reference proteome</keyword>
<dbReference type="Pfam" id="PF06039">
    <property type="entry name" value="Mqo"/>
    <property type="match status" value="1"/>
</dbReference>
<comment type="catalytic activity">
    <reaction evidence="1 9">
        <text>(S)-malate + a quinone = a quinol + oxaloacetate</text>
        <dbReference type="Rhea" id="RHEA:46012"/>
        <dbReference type="ChEBI" id="CHEBI:15589"/>
        <dbReference type="ChEBI" id="CHEBI:16452"/>
        <dbReference type="ChEBI" id="CHEBI:24646"/>
        <dbReference type="ChEBI" id="CHEBI:132124"/>
        <dbReference type="EC" id="1.1.5.4"/>
    </reaction>
</comment>
<dbReference type="UniPathway" id="UPA00223">
    <property type="reaction ID" value="UER01008"/>
</dbReference>
<evidence type="ECO:0000256" key="2">
    <source>
        <dbReference type="ARBA" id="ARBA00001974"/>
    </source>
</evidence>